<sequence>MAHNVSAAAAMSLHTDSYLSRNTNARRRQIEYVRLVAKLHTRRRWKAIKRATALTSAVKKAKQNHREVRTSFSGVSGEEELHVGKADDVEGGGEGGEGEGGEGGSRTRMVRNLGEGGLTVLGGTSVELGTPSDEGEGVDEEKLKSRQRRRGISMFLGKKSHSQEDIRSLASPLNIFGDVPPAPKNLDHIKEKTWARSCADMPKWAECMRAAKTLHNTLGKTLRRLATMSEEELEHETEVLEENPDSVLTPLKAPSGPHNFGSTPSEKGGRGEEKGRTAATVEKSENVARLRKVGAQSAQVLPTQSNAMTVHAQKSRPHARLSPHLEDERGKLKPIQEHKHKKGGKHSSSGKKKGGGNSENGGGSRSGGIEMVTLLSEKDKTGQELQPSGTKETLLIGRGHDGHRSSTDGSDNLHAHASNGKRSSNESSGRQDQSVQRRLSFDSRGVETKSTVDINTPHANEEPAKGAQASTTLQVHDVEAGETASERVSPLHTFNASSSVLGPTKSRTQSEAALEVKPKLPLRQRIWMLMSVPESSVPARVINTTILMFIFISSISFILETVDSLKSDTSDLTFWLIETASIVVFTCEFILRVSTCPSYKGFFKSFSNLIDLVAIIPYYIELFTTAALGTSVYGGDGASSGLASTRILRVLRLARVFRILKLGKSFKRMQLVGKALTQAWDVISMLLFLIMLNIVLFSSIVYFAERGEYDADLQVYIRWETGKESPFSSIPQAMWWCIVTMTTIGYGDLAPVTPVGKSVASLLMVMSILMLALPIAVIGANFQSLWAKEREQGRKAAQEKFLYPRFQVLLNCITDHTEFLTELHRQSKNLSLDLDNMYISEIRKKVTQIGKLLYYEDIEELELLLEAARVTELRIEDAFKLKGVVAGKDFLALLHRVMAQHDELAAVTQRVQMTSAEITVTAQQIGELTKAHL</sequence>
<evidence type="ECO:0000256" key="4">
    <source>
        <dbReference type="ARBA" id="ARBA00022692"/>
    </source>
</evidence>
<evidence type="ECO:0000259" key="14">
    <source>
        <dbReference type="Pfam" id="PF00520"/>
    </source>
</evidence>
<dbReference type="GO" id="GO:0001508">
    <property type="term" value="P:action potential"/>
    <property type="evidence" value="ECO:0007669"/>
    <property type="project" value="TreeGrafter"/>
</dbReference>
<name>A0A7S3DG67_9EUKA</name>
<feature type="compositionally biased region" description="Basic and acidic residues" evidence="12">
    <location>
        <begin position="79"/>
        <end position="88"/>
    </location>
</feature>
<dbReference type="InterPro" id="IPR027359">
    <property type="entry name" value="Volt_channel_dom_sf"/>
</dbReference>
<dbReference type="SUPFAM" id="SSF81324">
    <property type="entry name" value="Voltage-gated potassium channels"/>
    <property type="match status" value="1"/>
</dbReference>
<evidence type="ECO:0000256" key="5">
    <source>
        <dbReference type="ARBA" id="ARBA00022826"/>
    </source>
</evidence>
<keyword evidence="11" id="KW-0407">Ion channel</keyword>
<dbReference type="Gene3D" id="1.10.287.70">
    <property type="match status" value="1"/>
</dbReference>
<evidence type="ECO:0000256" key="1">
    <source>
        <dbReference type="ARBA" id="ARBA00004141"/>
    </source>
</evidence>
<feature type="compositionally biased region" description="Basic and acidic residues" evidence="12">
    <location>
        <begin position="323"/>
        <end position="337"/>
    </location>
</feature>
<feature type="compositionally biased region" description="Polar residues" evidence="12">
    <location>
        <begin position="296"/>
        <end position="308"/>
    </location>
</feature>
<evidence type="ECO:0000256" key="12">
    <source>
        <dbReference type="SAM" id="MobiDB-lite"/>
    </source>
</evidence>
<dbReference type="PANTHER" id="PTHR11537:SF254">
    <property type="entry name" value="POTASSIUM VOLTAGE-GATED CHANNEL PROTEIN SHAB"/>
    <property type="match status" value="1"/>
</dbReference>
<feature type="compositionally biased region" description="Low complexity" evidence="12">
    <location>
        <begin position="121"/>
        <end position="130"/>
    </location>
</feature>
<dbReference type="GO" id="GO:0008076">
    <property type="term" value="C:voltage-gated potassium channel complex"/>
    <property type="evidence" value="ECO:0007669"/>
    <property type="project" value="InterPro"/>
</dbReference>
<feature type="transmembrane region" description="Helical" evidence="13">
    <location>
        <begin position="725"/>
        <end position="747"/>
    </location>
</feature>
<keyword evidence="5" id="KW-0631">Potassium channel</keyword>
<evidence type="ECO:0000256" key="9">
    <source>
        <dbReference type="ARBA" id="ARBA00023065"/>
    </source>
</evidence>
<proteinExistence type="predicted"/>
<accession>A0A7S3DG67</accession>
<keyword evidence="6" id="KW-0851">Voltage-gated channel</keyword>
<keyword evidence="2" id="KW-0813">Transport</keyword>
<feature type="compositionally biased region" description="Acidic residues" evidence="12">
    <location>
        <begin position="234"/>
        <end position="244"/>
    </location>
</feature>
<dbReference type="GO" id="GO:0005249">
    <property type="term" value="F:voltage-gated potassium channel activity"/>
    <property type="evidence" value="ECO:0007669"/>
    <property type="project" value="InterPro"/>
</dbReference>
<protein>
    <recommendedName>
        <fullName evidence="14">Ion transport domain-containing protein</fullName>
    </recommendedName>
</protein>
<feature type="compositionally biased region" description="Basic and acidic residues" evidence="12">
    <location>
        <begin position="267"/>
        <end position="288"/>
    </location>
</feature>
<evidence type="ECO:0000256" key="2">
    <source>
        <dbReference type="ARBA" id="ARBA00022448"/>
    </source>
</evidence>
<keyword evidence="10 13" id="KW-0472">Membrane</keyword>
<feature type="compositionally biased region" description="Polar residues" evidence="12">
    <location>
        <begin position="420"/>
        <end position="437"/>
    </location>
</feature>
<feature type="compositionally biased region" description="Basic and acidic residues" evidence="12">
    <location>
        <begin position="398"/>
        <end position="414"/>
    </location>
</feature>
<evidence type="ECO:0000313" key="15">
    <source>
        <dbReference type="EMBL" id="CAE0255110.1"/>
    </source>
</evidence>
<keyword evidence="7" id="KW-0630">Potassium</keyword>
<gene>
    <name evidence="15" type="ORF">PBIL07802_LOCUS17362</name>
</gene>
<keyword evidence="9" id="KW-0406">Ion transport</keyword>
<evidence type="ECO:0000256" key="3">
    <source>
        <dbReference type="ARBA" id="ARBA00022538"/>
    </source>
</evidence>
<comment type="subcellular location">
    <subcellularLocation>
        <location evidence="1">Membrane</location>
        <topology evidence="1">Multi-pass membrane protein</topology>
    </subcellularLocation>
</comment>
<feature type="compositionally biased region" description="Polar residues" evidence="12">
    <location>
        <begin position="448"/>
        <end position="458"/>
    </location>
</feature>
<feature type="compositionally biased region" description="Basic residues" evidence="12">
    <location>
        <begin position="338"/>
        <end position="354"/>
    </location>
</feature>
<feature type="transmembrane region" description="Helical" evidence="13">
    <location>
        <begin position="682"/>
        <end position="704"/>
    </location>
</feature>
<dbReference type="InterPro" id="IPR028325">
    <property type="entry name" value="VG_K_chnl"/>
</dbReference>
<keyword evidence="3" id="KW-0633">Potassium transport</keyword>
<feature type="domain" description="Ion transport" evidence="14">
    <location>
        <begin position="540"/>
        <end position="785"/>
    </location>
</feature>
<evidence type="ECO:0000256" key="10">
    <source>
        <dbReference type="ARBA" id="ARBA00023136"/>
    </source>
</evidence>
<dbReference type="EMBL" id="HBIB01026799">
    <property type="protein sequence ID" value="CAE0255110.1"/>
    <property type="molecule type" value="Transcribed_RNA"/>
</dbReference>
<dbReference type="FunFam" id="1.10.287.70:FF:000097">
    <property type="entry name" value="Potassium voltage-gated channel subfamily G member 3"/>
    <property type="match status" value="1"/>
</dbReference>
<feature type="transmembrane region" description="Helical" evidence="13">
    <location>
        <begin position="572"/>
        <end position="591"/>
    </location>
</feature>
<evidence type="ECO:0000256" key="7">
    <source>
        <dbReference type="ARBA" id="ARBA00022958"/>
    </source>
</evidence>
<feature type="compositionally biased region" description="Gly residues" evidence="12">
    <location>
        <begin position="355"/>
        <end position="366"/>
    </location>
</feature>
<feature type="region of interest" description="Disordered" evidence="12">
    <location>
        <begin position="60"/>
        <end position="146"/>
    </location>
</feature>
<dbReference type="FunFam" id="1.20.120.350:FF:000091">
    <property type="entry name" value="Predicted protein"/>
    <property type="match status" value="1"/>
</dbReference>
<evidence type="ECO:0000256" key="11">
    <source>
        <dbReference type="ARBA" id="ARBA00023303"/>
    </source>
</evidence>
<dbReference type="Pfam" id="PF00520">
    <property type="entry name" value="Ion_trans"/>
    <property type="match status" value="1"/>
</dbReference>
<feature type="region of interest" description="Disordered" evidence="12">
    <location>
        <begin position="234"/>
        <end position="471"/>
    </location>
</feature>
<dbReference type="InterPro" id="IPR005821">
    <property type="entry name" value="Ion_trans_dom"/>
</dbReference>
<dbReference type="AlphaFoldDB" id="A0A7S3DG67"/>
<dbReference type="Gene3D" id="1.20.120.350">
    <property type="entry name" value="Voltage-gated potassium channels. Chain C"/>
    <property type="match status" value="1"/>
</dbReference>
<feature type="transmembrane region" description="Helical" evidence="13">
    <location>
        <begin position="759"/>
        <end position="782"/>
    </location>
</feature>
<keyword evidence="8 13" id="KW-1133">Transmembrane helix</keyword>
<dbReference type="PRINTS" id="PR00169">
    <property type="entry name" value="KCHANNEL"/>
</dbReference>
<evidence type="ECO:0000256" key="13">
    <source>
        <dbReference type="SAM" id="Phobius"/>
    </source>
</evidence>
<feature type="transmembrane region" description="Helical" evidence="13">
    <location>
        <begin position="537"/>
        <end position="560"/>
    </location>
</feature>
<organism evidence="15">
    <name type="scientific">Palpitomonas bilix</name>
    <dbReference type="NCBI Taxonomy" id="652834"/>
    <lineage>
        <taxon>Eukaryota</taxon>
        <taxon>Eukaryota incertae sedis</taxon>
    </lineage>
</organism>
<evidence type="ECO:0000256" key="8">
    <source>
        <dbReference type="ARBA" id="ARBA00022989"/>
    </source>
</evidence>
<evidence type="ECO:0000256" key="6">
    <source>
        <dbReference type="ARBA" id="ARBA00022882"/>
    </source>
</evidence>
<keyword evidence="4 13" id="KW-0812">Transmembrane</keyword>
<dbReference type="PANTHER" id="PTHR11537">
    <property type="entry name" value="VOLTAGE-GATED POTASSIUM CHANNEL"/>
    <property type="match status" value="1"/>
</dbReference>
<reference evidence="15" key="1">
    <citation type="submission" date="2021-01" db="EMBL/GenBank/DDBJ databases">
        <authorList>
            <person name="Corre E."/>
            <person name="Pelletier E."/>
            <person name="Niang G."/>
            <person name="Scheremetjew M."/>
            <person name="Finn R."/>
            <person name="Kale V."/>
            <person name="Holt S."/>
            <person name="Cochrane G."/>
            <person name="Meng A."/>
            <person name="Brown T."/>
            <person name="Cohen L."/>
        </authorList>
    </citation>
    <scope>NUCLEOTIDE SEQUENCE</scope>
    <source>
        <strain evidence="15">NIES-2562</strain>
    </source>
</reference>